<gene>
    <name evidence="2" type="ORF">BGZ96_006509</name>
</gene>
<keyword evidence="3" id="KW-1185">Reference proteome</keyword>
<keyword evidence="1" id="KW-0472">Membrane</keyword>
<feature type="transmembrane region" description="Helical" evidence="1">
    <location>
        <begin position="12"/>
        <end position="32"/>
    </location>
</feature>
<feature type="transmembrane region" description="Helical" evidence="1">
    <location>
        <begin position="101"/>
        <end position="126"/>
    </location>
</feature>
<feature type="transmembrane region" description="Helical" evidence="1">
    <location>
        <begin position="70"/>
        <end position="89"/>
    </location>
</feature>
<sequence>MAFTAHSGLLKFGFILTVFLFFCGLVALGSLVKYASQTMERRNQDDLKVCLIYLSQEKQRPGMCTFADTASALISVVAACLFALDFATWKKSENYKGKRASFAALFLAPAMSILSFCAAITLALGIKSTMKNADEVAPGSTYPGLKGIYTGISCVALAGLFFAIYASSEYVQYRRRHVNGDKW</sequence>
<evidence type="ECO:0000313" key="2">
    <source>
        <dbReference type="EMBL" id="KAG0290011.1"/>
    </source>
</evidence>
<evidence type="ECO:0000256" key="1">
    <source>
        <dbReference type="SAM" id="Phobius"/>
    </source>
</evidence>
<feature type="transmembrane region" description="Helical" evidence="1">
    <location>
        <begin position="146"/>
        <end position="166"/>
    </location>
</feature>
<dbReference type="EMBL" id="JAAAIM010000315">
    <property type="protein sequence ID" value="KAG0290011.1"/>
    <property type="molecule type" value="Genomic_DNA"/>
</dbReference>
<protein>
    <submittedName>
        <fullName evidence="2">Uncharacterized protein</fullName>
    </submittedName>
</protein>
<proteinExistence type="predicted"/>
<keyword evidence="1" id="KW-0812">Transmembrane</keyword>
<comment type="caution">
    <text evidence="2">The sequence shown here is derived from an EMBL/GenBank/DDBJ whole genome shotgun (WGS) entry which is preliminary data.</text>
</comment>
<organism evidence="2 3">
    <name type="scientific">Linnemannia gamsii</name>
    <dbReference type="NCBI Taxonomy" id="64522"/>
    <lineage>
        <taxon>Eukaryota</taxon>
        <taxon>Fungi</taxon>
        <taxon>Fungi incertae sedis</taxon>
        <taxon>Mucoromycota</taxon>
        <taxon>Mortierellomycotina</taxon>
        <taxon>Mortierellomycetes</taxon>
        <taxon>Mortierellales</taxon>
        <taxon>Mortierellaceae</taxon>
        <taxon>Linnemannia</taxon>
    </lineage>
</organism>
<accession>A0ABQ7K282</accession>
<dbReference type="Proteomes" id="UP001194696">
    <property type="component" value="Unassembled WGS sequence"/>
</dbReference>
<evidence type="ECO:0000313" key="3">
    <source>
        <dbReference type="Proteomes" id="UP001194696"/>
    </source>
</evidence>
<reference evidence="2 3" key="1">
    <citation type="journal article" date="2020" name="Fungal Divers.">
        <title>Resolving the Mortierellaceae phylogeny through synthesis of multi-gene phylogenetics and phylogenomics.</title>
        <authorList>
            <person name="Vandepol N."/>
            <person name="Liber J."/>
            <person name="Desiro A."/>
            <person name="Na H."/>
            <person name="Kennedy M."/>
            <person name="Barry K."/>
            <person name="Grigoriev I.V."/>
            <person name="Miller A.N."/>
            <person name="O'Donnell K."/>
            <person name="Stajich J.E."/>
            <person name="Bonito G."/>
        </authorList>
    </citation>
    <scope>NUCLEOTIDE SEQUENCE [LARGE SCALE GENOMIC DNA]</scope>
    <source>
        <strain evidence="2 3">AD045</strain>
    </source>
</reference>
<name>A0ABQ7K282_9FUNG</name>
<keyword evidence="1" id="KW-1133">Transmembrane helix</keyword>